<name>A0A511ZEA2_9BACI</name>
<reference evidence="2 3" key="1">
    <citation type="submission" date="2019-07" db="EMBL/GenBank/DDBJ databases">
        <title>Whole genome shotgun sequence of Oceanobacillus sojae NBRC 105379.</title>
        <authorList>
            <person name="Hosoyama A."/>
            <person name="Uohara A."/>
            <person name="Ohji S."/>
            <person name="Ichikawa N."/>
        </authorList>
    </citation>
    <scope>NUCLEOTIDE SEQUENCE [LARGE SCALE GENOMIC DNA]</scope>
    <source>
        <strain evidence="2 3">NBRC 105379</strain>
    </source>
</reference>
<dbReference type="Proteomes" id="UP000321558">
    <property type="component" value="Unassembled WGS sequence"/>
</dbReference>
<evidence type="ECO:0000313" key="3">
    <source>
        <dbReference type="Proteomes" id="UP000321558"/>
    </source>
</evidence>
<gene>
    <name evidence="2" type="primary">ypsA</name>
    <name evidence="2" type="ORF">OSO01_05120</name>
</gene>
<dbReference type="HAMAP" id="MF_01575">
    <property type="entry name" value="UPF0398"/>
    <property type="match status" value="1"/>
</dbReference>
<dbReference type="EMBL" id="BJYM01000002">
    <property type="protein sequence ID" value="GEN85773.1"/>
    <property type="molecule type" value="Genomic_DNA"/>
</dbReference>
<evidence type="ECO:0000313" key="2">
    <source>
        <dbReference type="EMBL" id="GEN85773.1"/>
    </source>
</evidence>
<comment type="similarity">
    <text evidence="1">Belongs to the UPF0398 family.</text>
</comment>
<dbReference type="PANTHER" id="PTHR38440">
    <property type="entry name" value="UPF0398 PROTEIN YPSA"/>
    <property type="match status" value="1"/>
</dbReference>
<proteinExistence type="inferred from homology"/>
<keyword evidence="3" id="KW-1185">Reference proteome</keyword>
<dbReference type="PANTHER" id="PTHR38440:SF1">
    <property type="entry name" value="UPF0398 PROTEIN SPR0331"/>
    <property type="match status" value="1"/>
</dbReference>
<dbReference type="NCBIfam" id="NF010181">
    <property type="entry name" value="PRK13660.1"/>
    <property type="match status" value="1"/>
</dbReference>
<dbReference type="STRING" id="582851.GCA_900162665_02744"/>
<accession>A0A511ZEA2</accession>
<dbReference type="SUPFAM" id="SSF102405">
    <property type="entry name" value="MCP/YpsA-like"/>
    <property type="match status" value="1"/>
</dbReference>
<dbReference type="Gene3D" id="3.40.50.450">
    <property type="match status" value="1"/>
</dbReference>
<protein>
    <recommendedName>
        <fullName evidence="1">UPF0398 protein OSO01_05120</fullName>
    </recommendedName>
</protein>
<sequence length="204" mass="24047">MNKELKPYKSYNVLSGKDSKVKILHVTGYKPTELGIFKENDPRIVFIKAALEKRLRTFIEEGLEWVIISGQMGIEQWTADVIMDLKEEYDVQIGVFPPFENQDQRWPDPIKEKYEELMMTADFFKPLYKGEYQGAYQFRAKDLWLIDKSDAALLLVDDEYPGSVKFFYDATKRTSKEYPIFTITPQDLDDIVQELQMQDPNYWN</sequence>
<dbReference type="Pfam" id="PF06908">
    <property type="entry name" value="YpsA"/>
    <property type="match status" value="1"/>
</dbReference>
<organism evidence="2 3">
    <name type="scientific">Oceanobacillus sojae</name>
    <dbReference type="NCBI Taxonomy" id="582851"/>
    <lineage>
        <taxon>Bacteria</taxon>
        <taxon>Bacillati</taxon>
        <taxon>Bacillota</taxon>
        <taxon>Bacilli</taxon>
        <taxon>Bacillales</taxon>
        <taxon>Bacillaceae</taxon>
        <taxon>Oceanobacillus</taxon>
    </lineage>
</organism>
<comment type="caution">
    <text evidence="2">The sequence shown here is derived from an EMBL/GenBank/DDBJ whole genome shotgun (WGS) entry which is preliminary data.</text>
</comment>
<dbReference type="PIRSF" id="PIRSF021290">
    <property type="entry name" value="DUF1273"/>
    <property type="match status" value="1"/>
</dbReference>
<dbReference type="InterPro" id="IPR010697">
    <property type="entry name" value="YspA"/>
</dbReference>
<dbReference type="AlphaFoldDB" id="A0A511ZEA2"/>
<evidence type="ECO:0000256" key="1">
    <source>
        <dbReference type="HAMAP-Rule" id="MF_01575"/>
    </source>
</evidence>